<dbReference type="AlphaFoldDB" id="A0A5K7U7R4"/>
<reference evidence="1" key="1">
    <citation type="submission" date="2019-03" db="EMBL/GenBank/DDBJ databases">
        <title>blaCTX-M-27-possessing-IncF[F1:A2:B20] plasmids from Escherichia coli ST131 H30R1.</title>
        <authorList>
            <person name="Matsuo N."/>
            <person name="Hayashi M."/>
            <person name="Wachino J."/>
            <person name="Kawamura K."/>
            <person name="Arakawa Y."/>
        </authorList>
    </citation>
    <scope>NUCLEOTIDE SEQUENCE</scope>
    <source>
        <strain evidence="1">B0018</strain>
        <plasmid evidence="1">pB0018</plasmid>
    </source>
</reference>
<name>A0A5K7U7R4_ECOLX</name>
<dbReference type="EMBL" id="AP019526">
    <property type="protein sequence ID" value="BBI76626.1"/>
    <property type="molecule type" value="Genomic_DNA"/>
</dbReference>
<keyword evidence="1" id="KW-0614">Plasmid</keyword>
<evidence type="ECO:0000313" key="1">
    <source>
        <dbReference type="EMBL" id="BBI76626.1"/>
    </source>
</evidence>
<proteinExistence type="predicted"/>
<geneLocation type="plasmid" evidence="1">
    <name>pB0018</name>
</geneLocation>
<sequence length="47" mass="5699">MYTQSLALKHTYEVYFGYDRTLRKYGRFRQKLPVKTDIRKTVLAADR</sequence>
<accession>A0A5K7U7R4</accession>
<protein>
    <submittedName>
        <fullName evidence="1">Uncharacterized protein</fullName>
    </submittedName>
</protein>
<organism evidence="1">
    <name type="scientific">Escherichia coli O25b:H4-ST131</name>
    <dbReference type="NCBI Taxonomy" id="941322"/>
    <lineage>
        <taxon>Bacteria</taxon>
        <taxon>Pseudomonadati</taxon>
        <taxon>Pseudomonadota</taxon>
        <taxon>Gammaproteobacteria</taxon>
        <taxon>Enterobacterales</taxon>
        <taxon>Enterobacteriaceae</taxon>
        <taxon>Escherichia</taxon>
    </lineage>
</organism>